<gene>
    <name evidence="1" type="ORF">D7V21_07085</name>
</gene>
<comment type="caution">
    <text evidence="1">The sequence shown here is derived from an EMBL/GenBank/DDBJ whole genome shotgun (WGS) entry which is preliminary data.</text>
</comment>
<name>A0A3A8EGU8_9GAMM</name>
<reference evidence="1 2" key="1">
    <citation type="submission" date="2018-09" db="EMBL/GenBank/DDBJ databases">
        <title>The draft genome of Acinetobacter spp. strains.</title>
        <authorList>
            <person name="Qin J."/>
            <person name="Feng Y."/>
            <person name="Zong Z."/>
        </authorList>
    </citation>
    <scope>NUCLEOTIDE SEQUENCE [LARGE SCALE GENOMIC DNA]</scope>
    <source>
        <strain evidence="1 2">WCHAc060096</strain>
    </source>
</reference>
<dbReference type="EMBL" id="RAXU01000007">
    <property type="protein sequence ID" value="RKG34157.1"/>
    <property type="molecule type" value="Genomic_DNA"/>
</dbReference>
<dbReference type="OrthoDB" id="6693603at2"/>
<organism evidence="1 2">
    <name type="scientific">Acinetobacter guerrae</name>
    <dbReference type="NCBI Taxonomy" id="1843371"/>
    <lineage>
        <taxon>Bacteria</taxon>
        <taxon>Pseudomonadati</taxon>
        <taxon>Pseudomonadota</taxon>
        <taxon>Gammaproteobacteria</taxon>
        <taxon>Moraxellales</taxon>
        <taxon>Moraxellaceae</taxon>
        <taxon>Acinetobacter</taxon>
    </lineage>
</organism>
<dbReference type="AlphaFoldDB" id="A0A3A8EGU8"/>
<proteinExistence type="predicted"/>
<dbReference type="Proteomes" id="UP000269001">
    <property type="component" value="Unassembled WGS sequence"/>
</dbReference>
<accession>A0A3A8EGU8</accession>
<sequence>MKTIYTDDPVVNNELFTLATQLYVRLRRETGRVVDAVYMAQNDAYAQEIMHLAASLEDRELKNLAEKLNKILNGAAAQSLKNNLNNETKVLGLSRSSSAELQAELQQEEVPHHYIGALR</sequence>
<evidence type="ECO:0000313" key="1">
    <source>
        <dbReference type="EMBL" id="RKG34157.1"/>
    </source>
</evidence>
<dbReference type="RefSeq" id="WP_120369817.1">
    <property type="nucleotide sequence ID" value="NZ_LXGN01000056.1"/>
</dbReference>
<keyword evidence="2" id="KW-1185">Reference proteome</keyword>
<protein>
    <submittedName>
        <fullName evidence="1">Uncharacterized protein</fullName>
    </submittedName>
</protein>
<evidence type="ECO:0000313" key="2">
    <source>
        <dbReference type="Proteomes" id="UP000269001"/>
    </source>
</evidence>